<dbReference type="GO" id="GO:0016491">
    <property type="term" value="F:oxidoreductase activity"/>
    <property type="evidence" value="ECO:0007669"/>
    <property type="project" value="UniProtKB-KW"/>
</dbReference>
<sequence length="259" mass="27482">MEIKNNTVVITGGAQGLGFAMAQKFALMGANIALIDMAQDLLNNACEQLMQLMQLEGVTSNIKGYAANVTNESEVENVFNTINSDFGHIGVLINNAGILRDGMFIKAKDGKVVKKMSLEQFQSVIDVNLTGVFLAGREAASYMIESGKGGVIVNMSSVARAGNIGQTNYAASKAGVVALTTTWAKELGRFGIRVGAIAPGVISTAMTDAMKPEAKERMLAVTPVGRLGESDEIAHTAQYIIENDFFTGRVVEIDGGIRL</sequence>
<dbReference type="SUPFAM" id="SSF51735">
    <property type="entry name" value="NAD(P)-binding Rossmann-fold domains"/>
    <property type="match status" value="1"/>
</dbReference>
<dbReference type="InterPro" id="IPR020904">
    <property type="entry name" value="Sc_DH/Rdtase_CS"/>
</dbReference>
<dbReference type="PRINTS" id="PR00081">
    <property type="entry name" value="GDHRDH"/>
</dbReference>
<feature type="domain" description="Ketoreductase" evidence="3">
    <location>
        <begin position="6"/>
        <end position="200"/>
    </location>
</feature>
<evidence type="ECO:0000313" key="4">
    <source>
        <dbReference type="EMBL" id="NMP01455.1"/>
    </source>
</evidence>
<dbReference type="RefSeq" id="WP_169043610.1">
    <property type="nucleotide sequence ID" value="NZ_JABBYB010000001.1"/>
</dbReference>
<evidence type="ECO:0000256" key="2">
    <source>
        <dbReference type="ARBA" id="ARBA00023002"/>
    </source>
</evidence>
<organism evidence="4 5">
    <name type="scientific">Pseudoalteromonas arctica</name>
    <dbReference type="NCBI Taxonomy" id="394751"/>
    <lineage>
        <taxon>Bacteria</taxon>
        <taxon>Pseudomonadati</taxon>
        <taxon>Pseudomonadota</taxon>
        <taxon>Gammaproteobacteria</taxon>
        <taxon>Alteromonadales</taxon>
        <taxon>Pseudoalteromonadaceae</taxon>
        <taxon>Pseudoalteromonas</taxon>
    </lineage>
</organism>
<dbReference type="InterPro" id="IPR036291">
    <property type="entry name" value="NAD(P)-bd_dom_sf"/>
</dbReference>
<proteinExistence type="inferred from homology"/>
<dbReference type="PRINTS" id="PR00080">
    <property type="entry name" value="SDRFAMILY"/>
</dbReference>
<reference evidence="4 5" key="1">
    <citation type="submission" date="2020-04" db="EMBL/GenBank/DDBJ databases">
        <title>Genome sequencing and assembly of Pseudoalteromonas arctica.</title>
        <authorList>
            <person name="Cook G.M."/>
        </authorList>
    </citation>
    <scope>NUCLEOTIDE SEQUENCE [LARGE SCALE GENOMIC DNA]</scope>
    <source>
        <strain evidence="4 5">NEC-BIFX-2020_001</strain>
    </source>
</reference>
<dbReference type="InterPro" id="IPR002347">
    <property type="entry name" value="SDR_fam"/>
</dbReference>
<name>A0AAP6Y0E4_9GAMM</name>
<dbReference type="PANTHER" id="PTHR43658">
    <property type="entry name" value="SHORT-CHAIN DEHYDROGENASE/REDUCTASE"/>
    <property type="match status" value="1"/>
</dbReference>
<dbReference type="Proteomes" id="UP000549590">
    <property type="component" value="Unassembled WGS sequence"/>
</dbReference>
<dbReference type="InterPro" id="IPR057326">
    <property type="entry name" value="KR_dom"/>
</dbReference>
<comment type="caution">
    <text evidence="4">The sequence shown here is derived from an EMBL/GenBank/DDBJ whole genome shotgun (WGS) entry which is preliminary data.</text>
</comment>
<evidence type="ECO:0000256" key="1">
    <source>
        <dbReference type="ARBA" id="ARBA00006484"/>
    </source>
</evidence>
<gene>
    <name evidence="4" type="ORF">HHE94_01770</name>
</gene>
<dbReference type="EMBL" id="JABBYB010000001">
    <property type="protein sequence ID" value="NMP01455.1"/>
    <property type="molecule type" value="Genomic_DNA"/>
</dbReference>
<comment type="similarity">
    <text evidence="1">Belongs to the short-chain dehydrogenases/reductases (SDR) family.</text>
</comment>
<keyword evidence="2" id="KW-0560">Oxidoreductase</keyword>
<dbReference type="AlphaFoldDB" id="A0AAP6Y0E4"/>
<evidence type="ECO:0000313" key="5">
    <source>
        <dbReference type="Proteomes" id="UP000549590"/>
    </source>
</evidence>
<dbReference type="PROSITE" id="PS00061">
    <property type="entry name" value="ADH_SHORT"/>
    <property type="match status" value="1"/>
</dbReference>
<evidence type="ECO:0000259" key="3">
    <source>
        <dbReference type="SMART" id="SM00822"/>
    </source>
</evidence>
<dbReference type="Pfam" id="PF13561">
    <property type="entry name" value="adh_short_C2"/>
    <property type="match status" value="1"/>
</dbReference>
<dbReference type="Gene3D" id="3.40.50.720">
    <property type="entry name" value="NAD(P)-binding Rossmann-like Domain"/>
    <property type="match status" value="1"/>
</dbReference>
<dbReference type="NCBIfam" id="NF006072">
    <property type="entry name" value="PRK08217.1"/>
    <property type="match status" value="1"/>
</dbReference>
<dbReference type="PANTHER" id="PTHR43658:SF8">
    <property type="entry name" value="17-BETA-HYDROXYSTEROID DEHYDROGENASE 14-RELATED"/>
    <property type="match status" value="1"/>
</dbReference>
<protein>
    <submittedName>
        <fullName evidence="4">SDR family oxidoreductase</fullName>
    </submittedName>
</protein>
<dbReference type="SMART" id="SM00822">
    <property type="entry name" value="PKS_KR"/>
    <property type="match status" value="1"/>
</dbReference>
<dbReference type="FunFam" id="3.40.50.720:FF:000173">
    <property type="entry name" value="3-oxoacyl-[acyl-carrier protein] reductase"/>
    <property type="match status" value="1"/>
</dbReference>
<accession>A0AAP6Y0E4</accession>